<evidence type="ECO:0000313" key="1">
    <source>
        <dbReference type="EMBL" id="CCD48432.1"/>
    </source>
</evidence>
<dbReference type="AlphaFoldDB" id="G2Y730"/>
<protein>
    <submittedName>
        <fullName evidence="1">Uncharacterized protein</fullName>
    </submittedName>
</protein>
<gene>
    <name evidence="1" type="ORF">BofuT4_P108160.1</name>
</gene>
<dbReference type="Proteomes" id="UP000008177">
    <property type="component" value="Unplaced contigs"/>
</dbReference>
<dbReference type="EMBL" id="FQ790293">
    <property type="protein sequence ID" value="CCD48432.1"/>
    <property type="molecule type" value="Genomic_DNA"/>
</dbReference>
<name>G2Y730_BOTF4</name>
<accession>G2Y730</accession>
<evidence type="ECO:0000313" key="2">
    <source>
        <dbReference type="Proteomes" id="UP000008177"/>
    </source>
</evidence>
<dbReference type="HOGENOM" id="CLU_1277459_0_0_1"/>
<proteinExistence type="predicted"/>
<reference evidence="2" key="1">
    <citation type="journal article" date="2011" name="PLoS Genet.">
        <title>Genomic analysis of the necrotrophic fungal pathogens Sclerotinia sclerotiorum and Botrytis cinerea.</title>
        <authorList>
            <person name="Amselem J."/>
            <person name="Cuomo C.A."/>
            <person name="van Kan J.A."/>
            <person name="Viaud M."/>
            <person name="Benito E.P."/>
            <person name="Couloux A."/>
            <person name="Coutinho P.M."/>
            <person name="de Vries R.P."/>
            <person name="Dyer P.S."/>
            <person name="Fillinger S."/>
            <person name="Fournier E."/>
            <person name="Gout L."/>
            <person name="Hahn M."/>
            <person name="Kohn L."/>
            <person name="Lapalu N."/>
            <person name="Plummer K.M."/>
            <person name="Pradier J.M."/>
            <person name="Quevillon E."/>
            <person name="Sharon A."/>
            <person name="Simon A."/>
            <person name="ten Have A."/>
            <person name="Tudzynski B."/>
            <person name="Tudzynski P."/>
            <person name="Wincker P."/>
            <person name="Andrew M."/>
            <person name="Anthouard V."/>
            <person name="Beever R.E."/>
            <person name="Beffa R."/>
            <person name="Benoit I."/>
            <person name="Bouzid O."/>
            <person name="Brault B."/>
            <person name="Chen Z."/>
            <person name="Choquer M."/>
            <person name="Collemare J."/>
            <person name="Cotton P."/>
            <person name="Danchin E.G."/>
            <person name="Da Silva C."/>
            <person name="Gautier A."/>
            <person name="Giraud C."/>
            <person name="Giraud T."/>
            <person name="Gonzalez C."/>
            <person name="Grossetete S."/>
            <person name="Guldener U."/>
            <person name="Henrissat B."/>
            <person name="Howlett B.J."/>
            <person name="Kodira C."/>
            <person name="Kretschmer M."/>
            <person name="Lappartient A."/>
            <person name="Leroch M."/>
            <person name="Levis C."/>
            <person name="Mauceli E."/>
            <person name="Neuveglise C."/>
            <person name="Oeser B."/>
            <person name="Pearson M."/>
            <person name="Poulain J."/>
            <person name="Poussereau N."/>
            <person name="Quesneville H."/>
            <person name="Rascle C."/>
            <person name="Schumacher J."/>
            <person name="Segurens B."/>
            <person name="Sexton A."/>
            <person name="Silva E."/>
            <person name="Sirven C."/>
            <person name="Soanes D.M."/>
            <person name="Talbot N.J."/>
            <person name="Templeton M."/>
            <person name="Yandava C."/>
            <person name="Yarden O."/>
            <person name="Zeng Q."/>
            <person name="Rollins J.A."/>
            <person name="Lebrun M.H."/>
            <person name="Dickman M."/>
        </authorList>
    </citation>
    <scope>NUCLEOTIDE SEQUENCE [LARGE SCALE GENOMIC DNA]</scope>
    <source>
        <strain evidence="2">T4</strain>
    </source>
</reference>
<organism evidence="1 2">
    <name type="scientific">Botryotinia fuckeliana (strain T4)</name>
    <name type="common">Noble rot fungus</name>
    <name type="synonym">Botrytis cinerea</name>
    <dbReference type="NCBI Taxonomy" id="999810"/>
    <lineage>
        <taxon>Eukaryota</taxon>
        <taxon>Fungi</taxon>
        <taxon>Dikarya</taxon>
        <taxon>Ascomycota</taxon>
        <taxon>Pezizomycotina</taxon>
        <taxon>Leotiomycetes</taxon>
        <taxon>Helotiales</taxon>
        <taxon>Sclerotiniaceae</taxon>
        <taxon>Botrytis</taxon>
    </lineage>
</organism>
<dbReference type="InParanoid" id="G2Y730"/>
<sequence length="216" mass="24523">MALCALCTLHFALCVYVSIPIHHSDIFCLVRSIKYNVVHPVRHGRSYVRDSQHLSPSLAALEIFSCECSQMIDSSSSSSASEVGWGGRKTMMHHRSVVIGLQSGVYVRKCYCYRGLVSSFKNGVRGTSPRLSRSRSDIWSINSFWGRIRKTCVAVDQSCVAEGRLKSFEDVYVWRNNTPQLDQSWENKLEWTGWCKINQNKAEGVEFSSINKQMDQ</sequence>